<gene>
    <name evidence="1" type="ORF">MTR67_002374</name>
</gene>
<protein>
    <submittedName>
        <fullName evidence="1">Uncharacterized protein</fullName>
    </submittedName>
</protein>
<keyword evidence="2" id="KW-1185">Reference proteome</keyword>
<name>A0AAF0PW25_SOLVR</name>
<proteinExistence type="predicted"/>
<reference evidence="1" key="1">
    <citation type="submission" date="2023-08" db="EMBL/GenBank/DDBJ databases">
        <title>A de novo genome assembly of Solanum verrucosum Schlechtendal, a Mexican diploid species geographically isolated from the other diploid A-genome species in potato relatives.</title>
        <authorList>
            <person name="Hosaka K."/>
        </authorList>
    </citation>
    <scope>NUCLEOTIDE SEQUENCE</scope>
    <source>
        <tissue evidence="1">Young leaves</tissue>
    </source>
</reference>
<evidence type="ECO:0000313" key="2">
    <source>
        <dbReference type="Proteomes" id="UP001234989"/>
    </source>
</evidence>
<dbReference type="Proteomes" id="UP001234989">
    <property type="component" value="Chromosome 1"/>
</dbReference>
<evidence type="ECO:0000313" key="1">
    <source>
        <dbReference type="EMBL" id="WMV08989.1"/>
    </source>
</evidence>
<accession>A0AAF0PW25</accession>
<sequence>MTLFFWWMKMKKHL</sequence>
<dbReference type="EMBL" id="CP133612">
    <property type="protein sequence ID" value="WMV08989.1"/>
    <property type="molecule type" value="Genomic_DNA"/>
</dbReference>
<organism evidence="1 2">
    <name type="scientific">Solanum verrucosum</name>
    <dbReference type="NCBI Taxonomy" id="315347"/>
    <lineage>
        <taxon>Eukaryota</taxon>
        <taxon>Viridiplantae</taxon>
        <taxon>Streptophyta</taxon>
        <taxon>Embryophyta</taxon>
        <taxon>Tracheophyta</taxon>
        <taxon>Spermatophyta</taxon>
        <taxon>Magnoliopsida</taxon>
        <taxon>eudicotyledons</taxon>
        <taxon>Gunneridae</taxon>
        <taxon>Pentapetalae</taxon>
        <taxon>asterids</taxon>
        <taxon>lamiids</taxon>
        <taxon>Solanales</taxon>
        <taxon>Solanaceae</taxon>
        <taxon>Solanoideae</taxon>
        <taxon>Solaneae</taxon>
        <taxon>Solanum</taxon>
    </lineage>
</organism>